<dbReference type="RefSeq" id="WP_269881260.1">
    <property type="nucleotide sequence ID" value="NZ_JAQAGZ010000006.1"/>
</dbReference>
<dbReference type="PANTHER" id="PTHR48100:SF59">
    <property type="entry name" value="ADENOSYLCOBALAMIN_ALPHA-RIBAZOLE PHOSPHATASE"/>
    <property type="match status" value="1"/>
</dbReference>
<dbReference type="PANTHER" id="PTHR48100">
    <property type="entry name" value="BROAD-SPECIFICITY PHOSPHATASE YOR283W-RELATED"/>
    <property type="match status" value="1"/>
</dbReference>
<proteinExistence type="predicted"/>
<accession>A0ABT4Q7E5</accession>
<evidence type="ECO:0000313" key="1">
    <source>
        <dbReference type="EMBL" id="MCZ8512795.1"/>
    </source>
</evidence>
<dbReference type="EMBL" id="JAQAGZ010000006">
    <property type="protein sequence ID" value="MCZ8512795.1"/>
    <property type="molecule type" value="Genomic_DNA"/>
</dbReference>
<dbReference type="SUPFAM" id="SSF53254">
    <property type="entry name" value="Phosphoglycerate mutase-like"/>
    <property type="match status" value="1"/>
</dbReference>
<organism evidence="1 2">
    <name type="scientific">Paenibacillus gyeongsangnamensis</name>
    <dbReference type="NCBI Taxonomy" id="3388067"/>
    <lineage>
        <taxon>Bacteria</taxon>
        <taxon>Bacillati</taxon>
        <taxon>Bacillota</taxon>
        <taxon>Bacilli</taxon>
        <taxon>Bacillales</taxon>
        <taxon>Paenibacillaceae</taxon>
        <taxon>Paenibacillus</taxon>
    </lineage>
</organism>
<keyword evidence="2" id="KW-1185">Reference proteome</keyword>
<sequence>MTSVYFIRHAVSPFSLGQEQRRGLSPAGLEDARKIADRLAGEGIDQIFSSSYRRAVETVSFLAAALNKDIIELEALRERAVGSLDIEIDEQQLLEAVQKSFQDPDYCLPGGETIREAQDRAIPVIQELIIDHEGKKIAIGTHGNIMTAILNYYNDSYGYEFWKSTTKPDIYKAEFESNKLVQLERLWEQR</sequence>
<dbReference type="InterPro" id="IPR013078">
    <property type="entry name" value="His_Pase_superF_clade-1"/>
</dbReference>
<dbReference type="CDD" id="cd07067">
    <property type="entry name" value="HP_PGM_like"/>
    <property type="match status" value="1"/>
</dbReference>
<reference evidence="1 2" key="1">
    <citation type="submission" date="2022-12" db="EMBL/GenBank/DDBJ databases">
        <title>Draft genome sequence of Paenibacillus sp. dW9.</title>
        <authorList>
            <person name="Choi E.-W."/>
            <person name="Kim D.-U."/>
        </authorList>
    </citation>
    <scope>NUCLEOTIDE SEQUENCE [LARGE SCALE GENOMIC DNA]</scope>
    <source>
        <strain evidence="2">dW9</strain>
    </source>
</reference>
<protein>
    <submittedName>
        <fullName evidence="1">Histidine phosphatase family protein</fullName>
    </submittedName>
</protein>
<gene>
    <name evidence="1" type="ORF">O9H85_10285</name>
</gene>
<dbReference type="Proteomes" id="UP001527882">
    <property type="component" value="Unassembled WGS sequence"/>
</dbReference>
<evidence type="ECO:0000313" key="2">
    <source>
        <dbReference type="Proteomes" id="UP001527882"/>
    </source>
</evidence>
<dbReference type="InterPro" id="IPR050275">
    <property type="entry name" value="PGM_Phosphatase"/>
</dbReference>
<dbReference type="InterPro" id="IPR029033">
    <property type="entry name" value="His_PPase_superfam"/>
</dbReference>
<comment type="caution">
    <text evidence="1">The sequence shown here is derived from an EMBL/GenBank/DDBJ whole genome shotgun (WGS) entry which is preliminary data.</text>
</comment>
<dbReference type="Gene3D" id="3.40.50.1240">
    <property type="entry name" value="Phosphoglycerate mutase-like"/>
    <property type="match status" value="1"/>
</dbReference>
<dbReference type="SMART" id="SM00855">
    <property type="entry name" value="PGAM"/>
    <property type="match status" value="1"/>
</dbReference>
<name>A0ABT4Q7E5_9BACL</name>
<dbReference type="Pfam" id="PF00300">
    <property type="entry name" value="His_Phos_1"/>
    <property type="match status" value="1"/>
</dbReference>